<gene>
    <name evidence="4" type="ORF">GCM10023340_04750</name>
</gene>
<feature type="domain" description="N-acetyltransferase" evidence="3">
    <location>
        <begin position="18"/>
        <end position="165"/>
    </location>
</feature>
<dbReference type="EMBL" id="BAABKG010000001">
    <property type="protein sequence ID" value="GAA5141990.1"/>
    <property type="molecule type" value="Genomic_DNA"/>
</dbReference>
<dbReference type="InterPro" id="IPR050832">
    <property type="entry name" value="Bact_Acetyltransf"/>
</dbReference>
<keyword evidence="1" id="KW-0808">Transferase</keyword>
<dbReference type="Proteomes" id="UP001500221">
    <property type="component" value="Unassembled WGS sequence"/>
</dbReference>
<dbReference type="Gene3D" id="3.40.630.30">
    <property type="match status" value="1"/>
</dbReference>
<name>A0ABP9P7D7_9ACTN</name>
<dbReference type="InterPro" id="IPR016181">
    <property type="entry name" value="Acyl_CoA_acyltransferase"/>
</dbReference>
<evidence type="ECO:0000259" key="3">
    <source>
        <dbReference type="PROSITE" id="PS51186"/>
    </source>
</evidence>
<organism evidence="4 5">
    <name type="scientific">Nocardioides marinquilinus</name>
    <dbReference type="NCBI Taxonomy" id="1210400"/>
    <lineage>
        <taxon>Bacteria</taxon>
        <taxon>Bacillati</taxon>
        <taxon>Actinomycetota</taxon>
        <taxon>Actinomycetes</taxon>
        <taxon>Propionibacteriales</taxon>
        <taxon>Nocardioidaceae</taxon>
        <taxon>Nocardioides</taxon>
    </lineage>
</organism>
<dbReference type="InterPro" id="IPR000182">
    <property type="entry name" value="GNAT_dom"/>
</dbReference>
<accession>A0ABP9P7D7</accession>
<dbReference type="CDD" id="cd04301">
    <property type="entry name" value="NAT_SF"/>
    <property type="match status" value="2"/>
</dbReference>
<keyword evidence="5" id="KW-1185">Reference proteome</keyword>
<evidence type="ECO:0000313" key="4">
    <source>
        <dbReference type="EMBL" id="GAA5141990.1"/>
    </source>
</evidence>
<evidence type="ECO:0000313" key="5">
    <source>
        <dbReference type="Proteomes" id="UP001500221"/>
    </source>
</evidence>
<dbReference type="PROSITE" id="PS51186">
    <property type="entry name" value="GNAT"/>
    <property type="match status" value="2"/>
</dbReference>
<keyword evidence="2" id="KW-0012">Acyltransferase</keyword>
<proteinExistence type="predicted"/>
<reference evidence="5" key="1">
    <citation type="journal article" date="2019" name="Int. J. Syst. Evol. Microbiol.">
        <title>The Global Catalogue of Microorganisms (GCM) 10K type strain sequencing project: providing services to taxonomists for standard genome sequencing and annotation.</title>
        <authorList>
            <consortium name="The Broad Institute Genomics Platform"/>
            <consortium name="The Broad Institute Genome Sequencing Center for Infectious Disease"/>
            <person name="Wu L."/>
            <person name="Ma J."/>
        </authorList>
    </citation>
    <scope>NUCLEOTIDE SEQUENCE [LARGE SCALE GENOMIC DNA]</scope>
    <source>
        <strain evidence="5">JCM 18459</strain>
    </source>
</reference>
<dbReference type="PANTHER" id="PTHR43877">
    <property type="entry name" value="AMINOALKYLPHOSPHONATE N-ACETYLTRANSFERASE-RELATED-RELATED"/>
    <property type="match status" value="1"/>
</dbReference>
<comment type="caution">
    <text evidence="4">The sequence shown here is derived from an EMBL/GenBank/DDBJ whole genome shotgun (WGS) entry which is preliminary data.</text>
</comment>
<evidence type="ECO:0000256" key="1">
    <source>
        <dbReference type="ARBA" id="ARBA00022679"/>
    </source>
</evidence>
<dbReference type="Pfam" id="PF00583">
    <property type="entry name" value="Acetyltransf_1"/>
    <property type="match status" value="2"/>
</dbReference>
<dbReference type="SUPFAM" id="SSF55729">
    <property type="entry name" value="Acyl-CoA N-acyltransferases (Nat)"/>
    <property type="match status" value="2"/>
</dbReference>
<sequence>MFGPVTARDDHPELPAGLTSRPLTLAEARVAYELLAAEQRLELDGRVEIEEADVVGDWQRPSFDVATRTIGVLDGDRVVGYAELTYDERGEAAVEPSYRGRGIGTWLAAWMRRTARERGSEIVGMPVPEGSAGDRLLTALGYHVRWTSWVLHLPAGARVPERDLPAGHVVRAARPEEHEVVHDVIEDAFLEWSEREREPMSEFRATVLERPGFEPWHLRVVVDETGEQPQVVAVAVVQIFVDEQSGARDAYIARLATRRDRRGEGLAQALMVDSFAAARERGVETAGLNTDSRTGALGLYLKVGMQVTENWVHRAAHLNG</sequence>
<feature type="domain" description="N-acetyltransferase" evidence="3">
    <location>
        <begin position="168"/>
        <end position="320"/>
    </location>
</feature>
<evidence type="ECO:0000256" key="2">
    <source>
        <dbReference type="ARBA" id="ARBA00023315"/>
    </source>
</evidence>
<protein>
    <submittedName>
        <fullName evidence="4">GNAT family N-acetyltransferase</fullName>
    </submittedName>
</protein>